<accession>A0A0E9VFA9</accession>
<evidence type="ECO:0000313" key="1">
    <source>
        <dbReference type="EMBL" id="JAH76706.1"/>
    </source>
</evidence>
<reference evidence="1" key="2">
    <citation type="journal article" date="2015" name="Fish Shellfish Immunol.">
        <title>Early steps in the European eel (Anguilla anguilla)-Vibrio vulnificus interaction in the gills: Role of the RtxA13 toxin.</title>
        <authorList>
            <person name="Callol A."/>
            <person name="Pajuelo D."/>
            <person name="Ebbesson L."/>
            <person name="Teles M."/>
            <person name="MacKenzie S."/>
            <person name="Amaro C."/>
        </authorList>
    </citation>
    <scope>NUCLEOTIDE SEQUENCE</scope>
</reference>
<organism evidence="1">
    <name type="scientific">Anguilla anguilla</name>
    <name type="common">European freshwater eel</name>
    <name type="synonym">Muraena anguilla</name>
    <dbReference type="NCBI Taxonomy" id="7936"/>
    <lineage>
        <taxon>Eukaryota</taxon>
        <taxon>Metazoa</taxon>
        <taxon>Chordata</taxon>
        <taxon>Craniata</taxon>
        <taxon>Vertebrata</taxon>
        <taxon>Euteleostomi</taxon>
        <taxon>Actinopterygii</taxon>
        <taxon>Neopterygii</taxon>
        <taxon>Teleostei</taxon>
        <taxon>Anguilliformes</taxon>
        <taxon>Anguillidae</taxon>
        <taxon>Anguilla</taxon>
    </lineage>
</organism>
<sequence length="12" mass="1370">MVSHIILSVSKR</sequence>
<reference evidence="1" key="1">
    <citation type="submission" date="2014-11" db="EMBL/GenBank/DDBJ databases">
        <authorList>
            <person name="Amaro Gonzalez C."/>
        </authorList>
    </citation>
    <scope>NUCLEOTIDE SEQUENCE</scope>
</reference>
<name>A0A0E9VFA9_ANGAN</name>
<dbReference type="EMBL" id="GBXM01031871">
    <property type="protein sequence ID" value="JAH76706.1"/>
    <property type="molecule type" value="Transcribed_RNA"/>
</dbReference>
<proteinExistence type="predicted"/>
<protein>
    <submittedName>
        <fullName evidence="1">Uncharacterized protein</fullName>
    </submittedName>
</protein>